<feature type="compositionally biased region" description="Low complexity" evidence="3">
    <location>
        <begin position="479"/>
        <end position="493"/>
    </location>
</feature>
<dbReference type="InterPro" id="IPR027267">
    <property type="entry name" value="AH/BAR_dom_sf"/>
</dbReference>
<dbReference type="EMBL" id="JAGSXJ010000037">
    <property type="protein sequence ID" value="KAH6665874.1"/>
    <property type="molecule type" value="Genomic_DNA"/>
</dbReference>
<feature type="region of interest" description="Disordered" evidence="3">
    <location>
        <begin position="136"/>
        <end position="156"/>
    </location>
</feature>
<dbReference type="PANTHER" id="PTHR23176:SF136">
    <property type="entry name" value="RHO GTPASE ACTIVATOR (RGD1)"/>
    <property type="match status" value="1"/>
</dbReference>
<feature type="compositionally biased region" description="Low complexity" evidence="3">
    <location>
        <begin position="351"/>
        <end position="362"/>
    </location>
</feature>
<evidence type="ECO:0000313" key="6">
    <source>
        <dbReference type="EMBL" id="KAH6665874.1"/>
    </source>
</evidence>
<dbReference type="Proteomes" id="UP000770015">
    <property type="component" value="Unassembled WGS sequence"/>
</dbReference>
<dbReference type="FunFam" id="1.20.1270.60:FF:000063">
    <property type="entry name" value="Rho GTPase activator"/>
    <property type="match status" value="1"/>
</dbReference>
<evidence type="ECO:0000256" key="2">
    <source>
        <dbReference type="PROSITE-ProRule" id="PRU01077"/>
    </source>
</evidence>
<feature type="region of interest" description="Disordered" evidence="3">
    <location>
        <begin position="264"/>
        <end position="506"/>
    </location>
</feature>
<feature type="compositionally biased region" description="Low complexity" evidence="3">
    <location>
        <begin position="311"/>
        <end position="322"/>
    </location>
</feature>
<dbReference type="SMART" id="SM00324">
    <property type="entry name" value="RhoGAP"/>
    <property type="match status" value="1"/>
</dbReference>
<dbReference type="PANTHER" id="PTHR23176">
    <property type="entry name" value="RHO/RAC/CDC GTPASE-ACTIVATING PROTEIN"/>
    <property type="match status" value="1"/>
</dbReference>
<evidence type="ECO:0000256" key="3">
    <source>
        <dbReference type="SAM" id="MobiDB-lite"/>
    </source>
</evidence>
<organism evidence="6 7">
    <name type="scientific">Plectosphaerella plurivora</name>
    <dbReference type="NCBI Taxonomy" id="936078"/>
    <lineage>
        <taxon>Eukaryota</taxon>
        <taxon>Fungi</taxon>
        <taxon>Dikarya</taxon>
        <taxon>Ascomycota</taxon>
        <taxon>Pezizomycotina</taxon>
        <taxon>Sordariomycetes</taxon>
        <taxon>Hypocreomycetidae</taxon>
        <taxon>Glomerellales</taxon>
        <taxon>Plectosphaerellaceae</taxon>
        <taxon>Plectosphaerella</taxon>
    </lineage>
</organism>
<dbReference type="InterPro" id="IPR001060">
    <property type="entry name" value="FCH_dom"/>
</dbReference>
<protein>
    <submittedName>
        <fullName evidence="6">Beta-chimaerin</fullName>
    </submittedName>
</protein>
<dbReference type="FunFam" id="1.10.555.10:FF:000041">
    <property type="entry name" value="Rho GTPase activator (Rgd1)"/>
    <property type="match status" value="1"/>
</dbReference>
<reference evidence="6" key="1">
    <citation type="journal article" date="2021" name="Nat. Commun.">
        <title>Genetic determinants of endophytism in the Arabidopsis root mycobiome.</title>
        <authorList>
            <person name="Mesny F."/>
            <person name="Miyauchi S."/>
            <person name="Thiergart T."/>
            <person name="Pickel B."/>
            <person name="Atanasova L."/>
            <person name="Karlsson M."/>
            <person name="Huettel B."/>
            <person name="Barry K.W."/>
            <person name="Haridas S."/>
            <person name="Chen C."/>
            <person name="Bauer D."/>
            <person name="Andreopoulos W."/>
            <person name="Pangilinan J."/>
            <person name="LaButti K."/>
            <person name="Riley R."/>
            <person name="Lipzen A."/>
            <person name="Clum A."/>
            <person name="Drula E."/>
            <person name="Henrissat B."/>
            <person name="Kohler A."/>
            <person name="Grigoriev I.V."/>
            <person name="Martin F.M."/>
            <person name="Hacquard S."/>
        </authorList>
    </citation>
    <scope>NUCLEOTIDE SEQUENCE</scope>
    <source>
        <strain evidence="6">MPI-SDFR-AT-0117</strain>
    </source>
</reference>
<dbReference type="InterPro" id="IPR000198">
    <property type="entry name" value="RhoGAP_dom"/>
</dbReference>
<dbReference type="InterPro" id="IPR031160">
    <property type="entry name" value="F_BAR_dom"/>
</dbReference>
<keyword evidence="1" id="KW-0343">GTPase activation</keyword>
<dbReference type="Gene3D" id="1.10.555.10">
    <property type="entry name" value="Rho GTPase activation protein"/>
    <property type="match status" value="1"/>
</dbReference>
<evidence type="ECO:0000259" key="5">
    <source>
        <dbReference type="PROSITE" id="PS51741"/>
    </source>
</evidence>
<dbReference type="SUPFAM" id="SSF103657">
    <property type="entry name" value="BAR/IMD domain-like"/>
    <property type="match status" value="1"/>
</dbReference>
<dbReference type="GO" id="GO:0007165">
    <property type="term" value="P:signal transduction"/>
    <property type="evidence" value="ECO:0007669"/>
    <property type="project" value="InterPro"/>
</dbReference>
<dbReference type="SUPFAM" id="SSF48350">
    <property type="entry name" value="GTPase activation domain, GAP"/>
    <property type="match status" value="1"/>
</dbReference>
<feature type="compositionally biased region" description="Low complexity" evidence="3">
    <location>
        <begin position="420"/>
        <end position="441"/>
    </location>
</feature>
<accession>A0A9P8V1T3</accession>
<proteinExistence type="predicted"/>
<feature type="compositionally biased region" description="Polar residues" evidence="3">
    <location>
        <begin position="364"/>
        <end position="378"/>
    </location>
</feature>
<dbReference type="OrthoDB" id="437889at2759"/>
<comment type="caution">
    <text evidence="6">The sequence shown here is derived from an EMBL/GenBank/DDBJ whole genome shotgun (WGS) entry which is preliminary data.</text>
</comment>
<evidence type="ECO:0000256" key="1">
    <source>
        <dbReference type="ARBA" id="ARBA00022468"/>
    </source>
</evidence>
<feature type="compositionally biased region" description="Polar residues" evidence="3">
    <location>
        <begin position="388"/>
        <end position="411"/>
    </location>
</feature>
<dbReference type="Gene3D" id="1.20.1270.60">
    <property type="entry name" value="Arfaptin homology (AH) domain/BAR domain"/>
    <property type="match status" value="1"/>
</dbReference>
<keyword evidence="2" id="KW-0175">Coiled coil</keyword>
<dbReference type="PROSITE" id="PS50238">
    <property type="entry name" value="RHOGAP"/>
    <property type="match status" value="1"/>
</dbReference>
<sequence length="706" mass="77541">MLNQLKASIASAKEFAVFLKKRSAVEETHASSLKKLSRTSNDVMHQPEHKTGTFARAYTEMMYVHERIAENGMQFALSLHQMHDDLIDLAGHAERHRKSWKTNGLAPEQRVAELESAMRKSKSKYDALADEYDRVRTGDNSRHSGKMFSLKTKSGPQHEEDLLRKVQAADQDYMAKVNHLQSERAELVARTRPEAVRALHELIKETDSGVALQMQKFASFNEKLLLSNGLTVSPIKGEAAQSSGPRSLREAVLSIDNARDLNDYLGSQHNKLPPNHGEVKYERNPVLNPQQPPIQTSQPSFQGQFPPPGQGPQSPQQFGPGSRTSTFNQQQPGQGQGFGPGPGQLPNPAMGGPQQQQQGAAASHNRSFSQGNMLNQGRPQEPGFGSEPNRNSAMPASRFSLGNSQGSSQGPPQLGALPFQNGPQQSPPLGQQPQGQQFQPQQQPPPPPQQQQQRQQGTNPLQQHPPSGLPQGPGPQGPGPQAAGRGAPYQGGRPSPPAAAQPTPSRPVFGLPLSKLYERDGLAVPMVVYQCIQAVDLFGLGLEGIYRQSGSVNHINKLKQMFDTDSTNPLLDFRNPENFYHDVNSVTGLLKQFLRDLPDPLLTMEQHTALIESAKHSDDIVRRDSLHAIINSLPDPNYATLRALTIHLHRVMDNSHVNRMNCHNLAVIFGPTLMGTDPSTSINDAGWQIKAVDTILQNTYQIFDDD</sequence>
<dbReference type="GO" id="GO:0005938">
    <property type="term" value="C:cell cortex"/>
    <property type="evidence" value="ECO:0007669"/>
    <property type="project" value="UniProtKB-ARBA"/>
</dbReference>
<dbReference type="AlphaFoldDB" id="A0A9P8V1T3"/>
<evidence type="ECO:0000313" key="7">
    <source>
        <dbReference type="Proteomes" id="UP000770015"/>
    </source>
</evidence>
<dbReference type="InterPro" id="IPR050729">
    <property type="entry name" value="Rho-GAP"/>
</dbReference>
<feature type="domain" description="Rho-GAP" evidence="4">
    <location>
        <begin position="511"/>
        <end position="703"/>
    </location>
</feature>
<evidence type="ECO:0000259" key="4">
    <source>
        <dbReference type="PROSITE" id="PS50238"/>
    </source>
</evidence>
<dbReference type="CDD" id="cd07652">
    <property type="entry name" value="F-BAR_Rgd1"/>
    <property type="match status" value="1"/>
</dbReference>
<feature type="domain" description="F-BAR" evidence="5">
    <location>
        <begin position="1"/>
        <end position="260"/>
    </location>
</feature>
<name>A0A9P8V1T3_9PEZI</name>
<dbReference type="GO" id="GO:0005096">
    <property type="term" value="F:GTPase activator activity"/>
    <property type="evidence" value="ECO:0007669"/>
    <property type="project" value="UniProtKB-KW"/>
</dbReference>
<dbReference type="PROSITE" id="PS51741">
    <property type="entry name" value="F_BAR"/>
    <property type="match status" value="1"/>
</dbReference>
<dbReference type="Pfam" id="PF00611">
    <property type="entry name" value="FCH"/>
    <property type="match status" value="1"/>
</dbReference>
<feature type="compositionally biased region" description="Low complexity" evidence="3">
    <location>
        <begin position="293"/>
        <end position="304"/>
    </location>
</feature>
<dbReference type="Pfam" id="PF00620">
    <property type="entry name" value="RhoGAP"/>
    <property type="match status" value="1"/>
</dbReference>
<keyword evidence="7" id="KW-1185">Reference proteome</keyword>
<dbReference type="InterPro" id="IPR008936">
    <property type="entry name" value="Rho_GTPase_activation_prot"/>
</dbReference>
<gene>
    <name evidence="6" type="ORF">F5X68DRAFT_225423</name>
</gene>
<feature type="compositionally biased region" description="Low complexity" evidence="3">
    <location>
        <begin position="450"/>
        <end position="470"/>
    </location>
</feature>